<dbReference type="CDD" id="cd08646">
    <property type="entry name" value="FMT_core_Met-tRNA-FMT_N"/>
    <property type="match status" value="1"/>
</dbReference>
<keyword evidence="8" id="KW-0496">Mitochondrion</keyword>
<dbReference type="PANTHER" id="PTHR11138:SF5">
    <property type="entry name" value="METHIONYL-TRNA FORMYLTRANSFERASE, MITOCHONDRIAL"/>
    <property type="match status" value="1"/>
</dbReference>
<dbReference type="InterPro" id="IPR044135">
    <property type="entry name" value="Met-tRNA-FMT_C"/>
</dbReference>
<dbReference type="InterPro" id="IPR005794">
    <property type="entry name" value="Fmt"/>
</dbReference>
<dbReference type="GO" id="GO:0004479">
    <property type="term" value="F:methionyl-tRNA formyltransferase activity"/>
    <property type="evidence" value="ECO:0007669"/>
    <property type="project" value="UniProtKB-EC"/>
</dbReference>
<dbReference type="PANTHER" id="PTHR11138">
    <property type="entry name" value="METHIONYL-TRNA FORMYLTRANSFERASE"/>
    <property type="match status" value="1"/>
</dbReference>
<dbReference type="Gene3D" id="3.40.50.12230">
    <property type="match status" value="1"/>
</dbReference>
<evidence type="ECO:0000256" key="9">
    <source>
        <dbReference type="ARBA" id="ARBA00052555"/>
    </source>
</evidence>
<comment type="caution">
    <text evidence="13">The sequence shown here is derived from an EMBL/GenBank/DDBJ whole genome shotgun (WGS) entry which is preliminary data.</text>
</comment>
<dbReference type="EMBL" id="JAZDUA010000166">
    <property type="protein sequence ID" value="KAK7865770.1"/>
    <property type="molecule type" value="Genomic_DNA"/>
</dbReference>
<keyword evidence="6" id="KW-0648">Protein biosynthesis</keyword>
<evidence type="ECO:0000313" key="14">
    <source>
        <dbReference type="Proteomes" id="UP001378592"/>
    </source>
</evidence>
<evidence type="ECO:0000259" key="11">
    <source>
        <dbReference type="Pfam" id="PF00551"/>
    </source>
</evidence>
<dbReference type="FunFam" id="3.40.50.12230:FF:000003">
    <property type="entry name" value="methionyl-tRNA formyltransferase, mitochondrial"/>
    <property type="match status" value="1"/>
</dbReference>
<evidence type="ECO:0000256" key="2">
    <source>
        <dbReference type="ARBA" id="ARBA00010699"/>
    </source>
</evidence>
<evidence type="ECO:0000256" key="3">
    <source>
        <dbReference type="ARBA" id="ARBA00012261"/>
    </source>
</evidence>
<feature type="domain" description="Formyl transferase N-terminal" evidence="11">
    <location>
        <begin position="100"/>
        <end position="220"/>
    </location>
</feature>
<accession>A0AAN9Z8G5</accession>
<evidence type="ECO:0000256" key="1">
    <source>
        <dbReference type="ARBA" id="ARBA00004173"/>
    </source>
</evidence>
<keyword evidence="5" id="KW-0808">Transferase</keyword>
<protein>
    <recommendedName>
        <fullName evidence="4">Methionyl-tRNA formyltransferase, mitochondrial</fullName>
        <ecNumber evidence="3">2.1.2.9</ecNumber>
    </recommendedName>
</protein>
<dbReference type="NCBIfam" id="TIGR00460">
    <property type="entry name" value="fmt"/>
    <property type="match status" value="1"/>
</dbReference>
<dbReference type="CDD" id="cd08704">
    <property type="entry name" value="Met_tRNA_FMT_C"/>
    <property type="match status" value="1"/>
</dbReference>
<dbReference type="Pfam" id="PF02911">
    <property type="entry name" value="Formyl_trans_C"/>
    <property type="match status" value="1"/>
</dbReference>
<dbReference type="Proteomes" id="UP001378592">
    <property type="component" value="Unassembled WGS sequence"/>
</dbReference>
<evidence type="ECO:0000256" key="7">
    <source>
        <dbReference type="ARBA" id="ARBA00022946"/>
    </source>
</evidence>
<gene>
    <name evidence="13" type="ORF">R5R35_002097</name>
</gene>
<comment type="similarity">
    <text evidence="2">Belongs to the Fmt family.</text>
</comment>
<dbReference type="AlphaFoldDB" id="A0AAN9Z8G5"/>
<keyword evidence="14" id="KW-1185">Reference proteome</keyword>
<dbReference type="InterPro" id="IPR041711">
    <property type="entry name" value="Met-tRNA-FMT_N"/>
</dbReference>
<dbReference type="GO" id="GO:0005739">
    <property type="term" value="C:mitochondrion"/>
    <property type="evidence" value="ECO:0007669"/>
    <property type="project" value="UniProtKB-SubCell"/>
</dbReference>
<comment type="function">
    <text evidence="10">Methionyl-tRNA formyltransferase that formylates methionyl-tRNA in mitochondria and is crucial for translation initiation.</text>
</comment>
<comment type="subcellular location">
    <subcellularLocation>
        <location evidence="1">Mitochondrion</location>
    </subcellularLocation>
</comment>
<evidence type="ECO:0000256" key="5">
    <source>
        <dbReference type="ARBA" id="ARBA00022679"/>
    </source>
</evidence>
<dbReference type="InterPro" id="IPR036477">
    <property type="entry name" value="Formyl_transf_N_sf"/>
</dbReference>
<comment type="catalytic activity">
    <reaction evidence="9">
        <text>L-methionyl-tRNA(fMet) + (6R)-10-formyltetrahydrofolate = N-formyl-L-methionyl-tRNA(fMet) + (6S)-5,6,7,8-tetrahydrofolate + H(+)</text>
        <dbReference type="Rhea" id="RHEA:24380"/>
        <dbReference type="Rhea" id="RHEA-COMP:9952"/>
        <dbReference type="Rhea" id="RHEA-COMP:9953"/>
        <dbReference type="ChEBI" id="CHEBI:15378"/>
        <dbReference type="ChEBI" id="CHEBI:57453"/>
        <dbReference type="ChEBI" id="CHEBI:78530"/>
        <dbReference type="ChEBI" id="CHEBI:78844"/>
        <dbReference type="ChEBI" id="CHEBI:195366"/>
        <dbReference type="EC" id="2.1.2.9"/>
    </reaction>
    <physiologicalReaction direction="left-to-right" evidence="9">
        <dbReference type="Rhea" id="RHEA:24381"/>
    </physiologicalReaction>
</comment>
<reference evidence="13 14" key="1">
    <citation type="submission" date="2024-03" db="EMBL/GenBank/DDBJ databases">
        <title>The genome assembly and annotation of the cricket Gryllus longicercus Weissman &amp; Gray.</title>
        <authorList>
            <person name="Szrajer S."/>
            <person name="Gray D."/>
            <person name="Ylla G."/>
        </authorList>
    </citation>
    <scope>NUCLEOTIDE SEQUENCE [LARGE SCALE GENOMIC DNA]</scope>
    <source>
        <strain evidence="13">DAG 2021-001</strain>
        <tissue evidence="13">Whole body minus gut</tissue>
    </source>
</reference>
<organism evidence="13 14">
    <name type="scientific">Gryllus longicercus</name>
    <dbReference type="NCBI Taxonomy" id="2509291"/>
    <lineage>
        <taxon>Eukaryota</taxon>
        <taxon>Metazoa</taxon>
        <taxon>Ecdysozoa</taxon>
        <taxon>Arthropoda</taxon>
        <taxon>Hexapoda</taxon>
        <taxon>Insecta</taxon>
        <taxon>Pterygota</taxon>
        <taxon>Neoptera</taxon>
        <taxon>Polyneoptera</taxon>
        <taxon>Orthoptera</taxon>
        <taxon>Ensifera</taxon>
        <taxon>Gryllidea</taxon>
        <taxon>Grylloidea</taxon>
        <taxon>Gryllidae</taxon>
        <taxon>Gryllinae</taxon>
        <taxon>Gryllus</taxon>
    </lineage>
</organism>
<sequence>MYASLVNSVNYGYSVNYIGKHLLSLSCWCTSKSLIIKTRFLCTNPKSPVPPWKVLFFGTDDFSVISLKKLTEEKECGNLIKQLEVVTSIKPKANVVQKYAEKKMLKVHNWPPVIANAEFDFGIVVSFGHLIPKTIISMFPLGMFNVHASLLPRWRGAAPIVYALMNGDTETGVTIMQIKPHKFDVGGILKQATFPLSLEATFPVVRDALAHLGSEILLESLKRMPFCLEEIKEQTEDGVTYAPRVLPSLALVDWNKMSALQIYNLWRALVGIHPLISKWHGITIKIFSVELHQSDIARETVDQFLNFVQPGYVYYHRQSKLLRVKCSDGNWISVTNIGLPAKKPMSCKDFYNGYISKVQLQDRYFV</sequence>
<dbReference type="SUPFAM" id="SSF53328">
    <property type="entry name" value="Formyltransferase"/>
    <property type="match status" value="1"/>
</dbReference>
<dbReference type="InterPro" id="IPR005793">
    <property type="entry name" value="Formyl_trans_C"/>
</dbReference>
<evidence type="ECO:0000256" key="4">
    <source>
        <dbReference type="ARBA" id="ARBA00014185"/>
    </source>
</evidence>
<keyword evidence="7" id="KW-0809">Transit peptide</keyword>
<dbReference type="EC" id="2.1.2.9" evidence="3"/>
<evidence type="ECO:0000256" key="6">
    <source>
        <dbReference type="ARBA" id="ARBA00022917"/>
    </source>
</evidence>
<feature type="domain" description="Formyl transferase C-terminal" evidence="12">
    <location>
        <begin position="250"/>
        <end position="354"/>
    </location>
</feature>
<evidence type="ECO:0000313" key="13">
    <source>
        <dbReference type="EMBL" id="KAK7865770.1"/>
    </source>
</evidence>
<proteinExistence type="inferred from homology"/>
<evidence type="ECO:0000259" key="12">
    <source>
        <dbReference type="Pfam" id="PF02911"/>
    </source>
</evidence>
<name>A0AAN9Z8G5_9ORTH</name>
<dbReference type="SUPFAM" id="SSF50486">
    <property type="entry name" value="FMT C-terminal domain-like"/>
    <property type="match status" value="1"/>
</dbReference>
<dbReference type="Pfam" id="PF00551">
    <property type="entry name" value="Formyl_trans_N"/>
    <property type="match status" value="1"/>
</dbReference>
<evidence type="ECO:0000256" key="8">
    <source>
        <dbReference type="ARBA" id="ARBA00023128"/>
    </source>
</evidence>
<evidence type="ECO:0000256" key="10">
    <source>
        <dbReference type="ARBA" id="ARBA00057846"/>
    </source>
</evidence>
<dbReference type="InterPro" id="IPR002376">
    <property type="entry name" value="Formyl_transf_N"/>
</dbReference>
<dbReference type="InterPro" id="IPR011034">
    <property type="entry name" value="Formyl_transferase-like_C_sf"/>
</dbReference>